<proteinExistence type="predicted"/>
<dbReference type="EMBL" id="LUTY01001682">
    <property type="protein sequence ID" value="OAD21368.1"/>
    <property type="molecule type" value="Genomic_DNA"/>
</dbReference>
<evidence type="ECO:0000313" key="1">
    <source>
        <dbReference type="EMBL" id="OAD21368.1"/>
    </source>
</evidence>
<dbReference type="Proteomes" id="UP000076962">
    <property type="component" value="Unassembled WGS sequence"/>
</dbReference>
<accession>A0A176S0D1</accession>
<comment type="caution">
    <text evidence="1">The sequence shown here is derived from an EMBL/GenBank/DDBJ whole genome shotgun (WGS) entry which is preliminary data.</text>
</comment>
<name>A0A176S0D1_9GAMM</name>
<dbReference type="AlphaFoldDB" id="A0A176S0D1"/>
<reference evidence="1 2" key="1">
    <citation type="submission" date="2016-05" db="EMBL/GenBank/DDBJ databases">
        <title>Single-cell genome of chain-forming Candidatus Thiomargarita nelsonii and comparison to other large sulfur-oxidizing bacteria.</title>
        <authorList>
            <person name="Winkel M."/>
            <person name="Salman V."/>
            <person name="Woyke T."/>
            <person name="Schulz-Vogt H."/>
            <person name="Richter M."/>
            <person name="Flood B."/>
            <person name="Bailey J."/>
            <person name="Amann R."/>
            <person name="Mussmann M."/>
        </authorList>
    </citation>
    <scope>NUCLEOTIDE SEQUENCE [LARGE SCALE GENOMIC DNA]</scope>
    <source>
        <strain evidence="1 2">THI036</strain>
    </source>
</reference>
<protein>
    <submittedName>
        <fullName evidence="1">Uncharacterized protein</fullName>
    </submittedName>
</protein>
<keyword evidence="2" id="KW-1185">Reference proteome</keyword>
<gene>
    <name evidence="1" type="ORF">THIOM_002867</name>
</gene>
<evidence type="ECO:0000313" key="2">
    <source>
        <dbReference type="Proteomes" id="UP000076962"/>
    </source>
</evidence>
<organism evidence="1 2">
    <name type="scientific">Candidatus Thiomargarita nelsonii</name>
    <dbReference type="NCBI Taxonomy" id="1003181"/>
    <lineage>
        <taxon>Bacteria</taxon>
        <taxon>Pseudomonadati</taxon>
        <taxon>Pseudomonadota</taxon>
        <taxon>Gammaproteobacteria</taxon>
        <taxon>Thiotrichales</taxon>
        <taxon>Thiotrichaceae</taxon>
        <taxon>Thiomargarita</taxon>
    </lineage>
</organism>
<sequence>MTKPPNQFQLFAEVLNDDSFKNEHRTAYKFFSRHFKLNPRCRYFAHFTKKYQAITTGFK</sequence>